<dbReference type="EMBL" id="BBPI01000035">
    <property type="protein sequence ID" value="GAM00726.1"/>
    <property type="molecule type" value="Genomic_DNA"/>
</dbReference>
<protein>
    <submittedName>
        <fullName evidence="1">Uncharacterized protein</fullName>
    </submittedName>
</protein>
<comment type="caution">
    <text evidence="1">The sequence shown here is derived from an EMBL/GenBank/DDBJ whole genome shotgun (WGS) entry which is preliminary data.</text>
</comment>
<evidence type="ECO:0000313" key="1">
    <source>
        <dbReference type="EMBL" id="GAM00726.1"/>
    </source>
</evidence>
<dbReference type="RefSeq" id="WP_042486123.1">
    <property type="nucleotide sequence ID" value="NZ_BBPI01000035.1"/>
</dbReference>
<sequence>MRANKLTIAAIEATAPQANEIFADTRADITRLGAPASRYDRRWHRKELAVWNRFVVRMLGCDAKTASPAALDVLCDLFTELGAINTPARLMAAWDAADAAALPLTLPADTDRGRIDRDQQLTGLKAASRLRSTAPQMNTYDLPLFAAAQQPSMF</sequence>
<dbReference type="AlphaFoldDB" id="A0A0A1W6G7"/>
<accession>A0A0A1W6G7</accession>
<organism evidence="1 2">
    <name type="scientific">Sphingomonas parapaucimobilis NBRC 15100</name>
    <dbReference type="NCBI Taxonomy" id="1219049"/>
    <lineage>
        <taxon>Bacteria</taxon>
        <taxon>Pseudomonadati</taxon>
        <taxon>Pseudomonadota</taxon>
        <taxon>Alphaproteobacteria</taxon>
        <taxon>Sphingomonadales</taxon>
        <taxon>Sphingomonadaceae</taxon>
        <taxon>Sphingomonas</taxon>
    </lineage>
</organism>
<reference evidence="1 2" key="1">
    <citation type="submission" date="2014-11" db="EMBL/GenBank/DDBJ databases">
        <title>Whole genome shotgun sequence of Sphingomonas parapaucimobilis NBRC 15100.</title>
        <authorList>
            <person name="Katano-Makiyama Y."/>
            <person name="Hosoyama A."/>
            <person name="Hashimoto M."/>
            <person name="Hosoyama Y."/>
            <person name="Noguchi M."/>
            <person name="Numata M."/>
            <person name="Tsuchikane K."/>
            <person name="Hirakata S."/>
            <person name="Uohara A."/>
            <person name="Shimodaira J."/>
            <person name="Ohji S."/>
            <person name="Ichikawa N."/>
            <person name="Kimura A."/>
            <person name="Yamazoe A."/>
            <person name="Fujita N."/>
        </authorList>
    </citation>
    <scope>NUCLEOTIDE SEQUENCE [LARGE SCALE GENOMIC DNA]</scope>
    <source>
        <strain evidence="1 2">NBRC 15100</strain>
    </source>
</reference>
<gene>
    <name evidence="1" type="ORF">SP5_035_01270</name>
</gene>
<evidence type="ECO:0000313" key="2">
    <source>
        <dbReference type="Proteomes" id="UP000032305"/>
    </source>
</evidence>
<proteinExistence type="predicted"/>
<dbReference type="Proteomes" id="UP000032305">
    <property type="component" value="Unassembled WGS sequence"/>
</dbReference>
<keyword evidence="2" id="KW-1185">Reference proteome</keyword>
<name>A0A0A1W6G7_9SPHN</name>